<sequence length="689" mass="77848">MEDDSTSKTILLWKRLTHPKQVISLPQIHALESNLKLPVDPLIVGDLNADQSWAEWDDEEVMPHCLQSQFQRRSNLVDIVDRKKKLGVKSVAPKSKRRYSTRSKPELNLSDDEKSRLISELQTKVEELSNRVMKLERAKKTVRSTKLSSSFVACSSRSKRKKIMEVPIQSQTSEPEVAQQVPDDHLDKTQDSSDSIPLINTEITDDPMDVFVTPLQSEHSNKDDANEGNPVYDTDVKDQNANEEDVDSQHNYKHNISKPFFNHQNKIFFSAVFNVDPSSNPSVEKLLPLNQDHISDRVPAIPSGLDLSKEHSSKEQESNANEEDVDSQMKVDPRSDPSVEKLLPLNQDHIIDDASERVPAPHSGLDLPKEHNFEELETNANETDVDGKMQDSLDRETASHSDIDLPIDQSSEEQQAKDTMEAAAASHSLLGFAKFAKKKVTLESATISQALSQTPPEVNFDDDTMKDQITDSRDIGAHDLDENQEEGYVDVSDSPPARERENPTLSEAEVFLVAELLSKSKTGSYELLPSMSKSEFALFPNTLSAARIRMHMEVLVSLFSQKLATTLTNQRAAFVQPWFANHLQGKLKGFKAAKMKSRVKWSEPMKQFIVGPNTEWFADIDTIYLPMISDSKHWVGLAINLGVWSVEILDPNIDLYEEDEVRRFFEPVVTILPYLIQRICDLVTVARWQ</sequence>
<feature type="region of interest" description="Disordered" evidence="4">
    <location>
        <begin position="297"/>
        <end position="340"/>
    </location>
</feature>
<dbReference type="InterPro" id="IPR038765">
    <property type="entry name" value="Papain-like_cys_pep_sf"/>
</dbReference>
<feature type="compositionally biased region" description="Basic and acidic residues" evidence="4">
    <location>
        <begin position="385"/>
        <end position="402"/>
    </location>
</feature>
<feature type="compositionally biased region" description="Basic and acidic residues" evidence="4">
    <location>
        <begin position="327"/>
        <end position="339"/>
    </location>
</feature>
<keyword evidence="2" id="KW-0645">Protease</keyword>
<dbReference type="PROSITE" id="PS50600">
    <property type="entry name" value="ULP_PROTEASE"/>
    <property type="match status" value="1"/>
</dbReference>
<feature type="region of interest" description="Disordered" evidence="4">
    <location>
        <begin position="476"/>
        <end position="503"/>
    </location>
</feature>
<dbReference type="GO" id="GO:0008234">
    <property type="term" value="F:cysteine-type peptidase activity"/>
    <property type="evidence" value="ECO:0007669"/>
    <property type="project" value="InterPro"/>
</dbReference>
<keyword evidence="3" id="KW-0378">Hydrolase</keyword>
<evidence type="ECO:0000256" key="4">
    <source>
        <dbReference type="SAM" id="MobiDB-lite"/>
    </source>
</evidence>
<evidence type="ECO:0000313" key="7">
    <source>
        <dbReference type="Proteomes" id="UP000516314"/>
    </source>
</evidence>
<dbReference type="InterPro" id="IPR003653">
    <property type="entry name" value="Peptidase_C48_C"/>
</dbReference>
<evidence type="ECO:0000259" key="5">
    <source>
        <dbReference type="PROSITE" id="PS50600"/>
    </source>
</evidence>
<name>A0A7G2EW74_ARATH</name>
<evidence type="ECO:0000256" key="2">
    <source>
        <dbReference type="ARBA" id="ARBA00022670"/>
    </source>
</evidence>
<proteinExistence type="inferred from homology"/>
<dbReference type="SUPFAM" id="SSF54001">
    <property type="entry name" value="Cysteine proteinases"/>
    <property type="match status" value="1"/>
</dbReference>
<evidence type="ECO:0000313" key="6">
    <source>
        <dbReference type="EMBL" id="CAD5327188.1"/>
    </source>
</evidence>
<accession>A0A7G2EW74</accession>
<evidence type="ECO:0000256" key="1">
    <source>
        <dbReference type="ARBA" id="ARBA00005234"/>
    </source>
</evidence>
<comment type="similarity">
    <text evidence="1">Belongs to the peptidase C48 family.</text>
</comment>
<dbReference type="Proteomes" id="UP000516314">
    <property type="component" value="Chromosome 4"/>
</dbReference>
<protein>
    <submittedName>
        <fullName evidence="6">(thale cress) hypothetical protein</fullName>
    </submittedName>
</protein>
<dbReference type="AlphaFoldDB" id="A0A7G2EW74"/>
<dbReference type="Pfam" id="PF02902">
    <property type="entry name" value="Peptidase_C48"/>
    <property type="match status" value="1"/>
</dbReference>
<dbReference type="EMBL" id="LR881469">
    <property type="protein sequence ID" value="CAD5327188.1"/>
    <property type="molecule type" value="Genomic_DNA"/>
</dbReference>
<evidence type="ECO:0000256" key="3">
    <source>
        <dbReference type="ARBA" id="ARBA00022801"/>
    </source>
</evidence>
<feature type="region of interest" description="Disordered" evidence="4">
    <location>
        <begin position="90"/>
        <end position="113"/>
    </location>
</feature>
<feature type="region of interest" description="Disordered" evidence="4">
    <location>
        <begin position="378"/>
        <end position="402"/>
    </location>
</feature>
<organism evidence="6 7">
    <name type="scientific">Arabidopsis thaliana</name>
    <name type="common">Mouse-ear cress</name>
    <dbReference type="NCBI Taxonomy" id="3702"/>
    <lineage>
        <taxon>Eukaryota</taxon>
        <taxon>Viridiplantae</taxon>
        <taxon>Streptophyta</taxon>
        <taxon>Embryophyta</taxon>
        <taxon>Tracheophyta</taxon>
        <taxon>Spermatophyta</taxon>
        <taxon>Magnoliopsida</taxon>
        <taxon>eudicotyledons</taxon>
        <taxon>Gunneridae</taxon>
        <taxon>Pentapetalae</taxon>
        <taxon>rosids</taxon>
        <taxon>malvids</taxon>
        <taxon>Brassicales</taxon>
        <taxon>Brassicaceae</taxon>
        <taxon>Camelineae</taxon>
        <taxon>Arabidopsis</taxon>
    </lineage>
</organism>
<reference evidence="6 7" key="1">
    <citation type="submission" date="2020-09" db="EMBL/GenBank/DDBJ databases">
        <authorList>
            <person name="Ashkenazy H."/>
        </authorList>
    </citation>
    <scope>NUCLEOTIDE SEQUENCE [LARGE SCALE GENOMIC DNA]</scope>
    <source>
        <strain evidence="7">cv. Cdm-0</strain>
    </source>
</reference>
<feature type="domain" description="Ubiquitin-like protease family profile" evidence="5">
    <location>
        <begin position="529"/>
        <end position="689"/>
    </location>
</feature>
<feature type="compositionally biased region" description="Basic and acidic residues" evidence="4">
    <location>
        <begin position="307"/>
        <end position="317"/>
    </location>
</feature>
<gene>
    <name evidence="6" type="ORF">AT9943_LOCUS14899</name>
</gene>
<dbReference type="GO" id="GO:0006508">
    <property type="term" value="P:proteolysis"/>
    <property type="evidence" value="ECO:0007669"/>
    <property type="project" value="UniProtKB-KW"/>
</dbReference>